<dbReference type="PANTHER" id="PTHR33077:SF5">
    <property type="entry name" value="PROTEIN TIFY 9"/>
    <property type="match status" value="1"/>
</dbReference>
<protein>
    <recommendedName>
        <fullName evidence="2">Protein TIFY</fullName>
    </recommendedName>
    <alternativeName>
        <fullName evidence="2">Jasmonate ZIM domain-containing protein</fullName>
    </alternativeName>
</protein>
<keyword evidence="2" id="KW-1184">Jasmonic acid signaling pathway</keyword>
<dbReference type="GO" id="GO:0009611">
    <property type="term" value="P:response to wounding"/>
    <property type="evidence" value="ECO:0007669"/>
    <property type="project" value="UniProtKB-UniRule"/>
</dbReference>
<name>A0AAV6I1E5_9ERIC</name>
<dbReference type="GO" id="GO:0031347">
    <property type="term" value="P:regulation of defense response"/>
    <property type="evidence" value="ECO:0007669"/>
    <property type="project" value="UniProtKB-UniRule"/>
</dbReference>
<accession>A0AAV6I1E5</accession>
<evidence type="ECO:0000256" key="2">
    <source>
        <dbReference type="RuleBase" id="RU369065"/>
    </source>
</evidence>
<evidence type="ECO:0000313" key="5">
    <source>
        <dbReference type="Proteomes" id="UP000823749"/>
    </source>
</evidence>
<dbReference type="SMART" id="SM00979">
    <property type="entry name" value="TIFY"/>
    <property type="match status" value="1"/>
</dbReference>
<dbReference type="GO" id="GO:0005634">
    <property type="term" value="C:nucleus"/>
    <property type="evidence" value="ECO:0007669"/>
    <property type="project" value="UniProtKB-SubCell"/>
</dbReference>
<dbReference type="Pfam" id="PF09425">
    <property type="entry name" value="Jas_motif"/>
    <property type="match status" value="1"/>
</dbReference>
<dbReference type="InterPro" id="IPR040390">
    <property type="entry name" value="TIFY/JAZ"/>
</dbReference>
<keyword evidence="5" id="KW-1185">Reference proteome</keyword>
<feature type="domain" description="Tify" evidence="3">
    <location>
        <begin position="87"/>
        <end position="121"/>
    </location>
</feature>
<reference evidence="4" key="1">
    <citation type="submission" date="2020-08" db="EMBL/GenBank/DDBJ databases">
        <title>Plant Genome Project.</title>
        <authorList>
            <person name="Zhang R.-G."/>
        </authorList>
    </citation>
    <scope>NUCLEOTIDE SEQUENCE</scope>
    <source>
        <strain evidence="4">WSP0</strain>
        <tissue evidence="4">Leaf</tissue>
    </source>
</reference>
<comment type="similarity">
    <text evidence="1 2">Belongs to the TIFY/JAZ family.</text>
</comment>
<proteinExistence type="inferred from homology"/>
<organism evidence="4 5">
    <name type="scientific">Rhododendron griersonianum</name>
    <dbReference type="NCBI Taxonomy" id="479676"/>
    <lineage>
        <taxon>Eukaryota</taxon>
        <taxon>Viridiplantae</taxon>
        <taxon>Streptophyta</taxon>
        <taxon>Embryophyta</taxon>
        <taxon>Tracheophyta</taxon>
        <taxon>Spermatophyta</taxon>
        <taxon>Magnoliopsida</taxon>
        <taxon>eudicotyledons</taxon>
        <taxon>Gunneridae</taxon>
        <taxon>Pentapetalae</taxon>
        <taxon>asterids</taxon>
        <taxon>Ericales</taxon>
        <taxon>Ericaceae</taxon>
        <taxon>Ericoideae</taxon>
        <taxon>Rhodoreae</taxon>
        <taxon>Rhododendron</taxon>
    </lineage>
</organism>
<gene>
    <name evidence="4" type="ORF">RHGRI_033207</name>
</gene>
<evidence type="ECO:0000313" key="4">
    <source>
        <dbReference type="EMBL" id="KAG5520549.1"/>
    </source>
</evidence>
<dbReference type="PROSITE" id="PS51320">
    <property type="entry name" value="TIFY"/>
    <property type="match status" value="1"/>
</dbReference>
<evidence type="ECO:0000259" key="3">
    <source>
        <dbReference type="PROSITE" id="PS51320"/>
    </source>
</evidence>
<dbReference type="Proteomes" id="UP000823749">
    <property type="component" value="Chromosome 12"/>
</dbReference>
<comment type="domain">
    <text evidence="2">The jas domain is required for interaction with COI1.</text>
</comment>
<dbReference type="Pfam" id="PF06200">
    <property type="entry name" value="tify"/>
    <property type="match status" value="1"/>
</dbReference>
<dbReference type="EMBL" id="JACTNZ010000012">
    <property type="protein sequence ID" value="KAG5520549.1"/>
    <property type="molecule type" value="Genomic_DNA"/>
</dbReference>
<dbReference type="GO" id="GO:2000022">
    <property type="term" value="P:regulation of jasmonic acid mediated signaling pathway"/>
    <property type="evidence" value="ECO:0007669"/>
    <property type="project" value="UniProtKB-UniRule"/>
</dbReference>
<sequence>MERNPSVERQPSKLFDRRRSFRDIQGVISKMNPELLKSVIGSVELKSNAGKCSENGDALALNPSTLKHHESAFPPAFGGNTCGLGSFTTETTPLTIFYNGTVAVFDVPRPRAENILKLAVSAHNGDLPIARRKSLQRFLEKRKERLNLASRYGCQADSTKLSVQKSTRYCRL</sequence>
<dbReference type="AlphaFoldDB" id="A0AAV6I1E5"/>
<comment type="caution">
    <text evidence="4">The sequence shown here is derived from an EMBL/GenBank/DDBJ whole genome shotgun (WGS) entry which is preliminary data.</text>
</comment>
<dbReference type="InterPro" id="IPR018467">
    <property type="entry name" value="CCT_CS"/>
</dbReference>
<dbReference type="InterPro" id="IPR010399">
    <property type="entry name" value="Tify_dom"/>
</dbReference>
<comment type="subcellular location">
    <subcellularLocation>
        <location evidence="2">Nucleus</location>
    </subcellularLocation>
</comment>
<keyword evidence="2" id="KW-0539">Nucleus</keyword>
<comment type="function">
    <text evidence="2">Repressor of jasmonate responses.</text>
</comment>
<evidence type="ECO:0000256" key="1">
    <source>
        <dbReference type="ARBA" id="ARBA00008614"/>
    </source>
</evidence>
<dbReference type="PANTHER" id="PTHR33077">
    <property type="entry name" value="PROTEIN TIFY 4A-RELATED-RELATED"/>
    <property type="match status" value="1"/>
</dbReference>